<feature type="transmembrane region" description="Helical" evidence="4">
    <location>
        <begin position="308"/>
        <end position="326"/>
    </location>
</feature>
<evidence type="ECO:0000313" key="7">
    <source>
        <dbReference type="Proteomes" id="UP000245263"/>
    </source>
</evidence>
<keyword evidence="4" id="KW-1133">Transmembrane helix</keyword>
<dbReference type="InterPro" id="IPR011623">
    <property type="entry name" value="7TMR_DISM_rcpt_extracell_dom1"/>
</dbReference>
<keyword evidence="4" id="KW-0472">Membrane</keyword>
<evidence type="ECO:0000256" key="4">
    <source>
        <dbReference type="SAM" id="Phobius"/>
    </source>
</evidence>
<evidence type="ECO:0000313" key="6">
    <source>
        <dbReference type="EMBL" id="BDA79999.1"/>
    </source>
</evidence>
<dbReference type="InterPro" id="IPR011622">
    <property type="entry name" value="7TMR_DISM_rcpt_extracell_dom2"/>
</dbReference>
<dbReference type="Pfam" id="PF07696">
    <property type="entry name" value="7TMR-DISMED2"/>
    <property type="match status" value="1"/>
</dbReference>
<dbReference type="Pfam" id="PF02518">
    <property type="entry name" value="HATPase_c"/>
    <property type="match status" value="1"/>
</dbReference>
<dbReference type="PROSITE" id="PS50109">
    <property type="entry name" value="HIS_KIN"/>
    <property type="match status" value="1"/>
</dbReference>
<dbReference type="RefSeq" id="WP_109021068.1">
    <property type="nucleotide sequence ID" value="NZ_AP025028.1"/>
</dbReference>
<dbReference type="PANTHER" id="PTHR43065">
    <property type="entry name" value="SENSOR HISTIDINE KINASE"/>
    <property type="match status" value="1"/>
</dbReference>
<dbReference type="Gene3D" id="1.10.287.130">
    <property type="match status" value="1"/>
</dbReference>
<evidence type="ECO:0000256" key="1">
    <source>
        <dbReference type="ARBA" id="ARBA00000085"/>
    </source>
</evidence>
<feature type="transmembrane region" description="Helical" evidence="4">
    <location>
        <begin position="189"/>
        <end position="211"/>
    </location>
</feature>
<keyword evidence="3" id="KW-0597">Phosphoprotein</keyword>
<dbReference type="PRINTS" id="PR00344">
    <property type="entry name" value="BCTRLSENSOR"/>
</dbReference>
<dbReference type="InterPro" id="IPR004358">
    <property type="entry name" value="Sig_transdc_His_kin-like_C"/>
</dbReference>
<evidence type="ECO:0000259" key="5">
    <source>
        <dbReference type="PROSITE" id="PS50109"/>
    </source>
</evidence>
<feature type="transmembrane region" description="Helical" evidence="4">
    <location>
        <begin position="255"/>
        <end position="274"/>
    </location>
</feature>
<dbReference type="Pfam" id="PF07695">
    <property type="entry name" value="7TMR-DISM_7TM"/>
    <property type="match status" value="1"/>
</dbReference>
<dbReference type="CDD" id="cd00082">
    <property type="entry name" value="HisKA"/>
    <property type="match status" value="1"/>
</dbReference>
<keyword evidence="7" id="KW-1185">Reference proteome</keyword>
<dbReference type="InterPro" id="IPR036890">
    <property type="entry name" value="HATPase_C_sf"/>
</dbReference>
<dbReference type="InterPro" id="IPR036097">
    <property type="entry name" value="HisK_dim/P_sf"/>
</dbReference>
<dbReference type="InterPro" id="IPR003661">
    <property type="entry name" value="HisK_dim/P_dom"/>
</dbReference>
<dbReference type="EMBL" id="AP025028">
    <property type="protein sequence ID" value="BDA79999.1"/>
    <property type="molecule type" value="Genomic_DNA"/>
</dbReference>
<evidence type="ECO:0000256" key="3">
    <source>
        <dbReference type="ARBA" id="ARBA00022553"/>
    </source>
</evidence>
<dbReference type="Gene3D" id="3.30.565.10">
    <property type="entry name" value="Histidine kinase-like ATPase, C-terminal domain"/>
    <property type="match status" value="1"/>
</dbReference>
<protein>
    <recommendedName>
        <fullName evidence="2">histidine kinase</fullName>
        <ecNumber evidence="2">2.7.13.3</ecNumber>
    </recommendedName>
</protein>
<evidence type="ECO:0000256" key="2">
    <source>
        <dbReference type="ARBA" id="ARBA00012438"/>
    </source>
</evidence>
<dbReference type="EC" id="2.7.13.3" evidence="2"/>
<gene>
    <name evidence="6" type="ORF">LPTSP3_g29290</name>
</gene>
<name>A0ABM7ULV8_9LEPT</name>
<dbReference type="SMART" id="SM00387">
    <property type="entry name" value="HATPase_c"/>
    <property type="match status" value="1"/>
</dbReference>
<dbReference type="SUPFAM" id="SSF47384">
    <property type="entry name" value="Homodimeric domain of signal transducing histidine kinase"/>
    <property type="match status" value="1"/>
</dbReference>
<dbReference type="PANTHER" id="PTHR43065:SF48">
    <property type="entry name" value="HISTIDINE KINASE"/>
    <property type="match status" value="1"/>
</dbReference>
<dbReference type="Proteomes" id="UP000245263">
    <property type="component" value="Chromosome 1"/>
</dbReference>
<dbReference type="Gene3D" id="2.60.40.2380">
    <property type="match status" value="1"/>
</dbReference>
<sequence length="737" mass="84705">MKLAGLLLFLFQFALYSQTIYEVQSPMDDTNPKAFQKSLSGEKLKQLVRRDHYLGFSKESVWYKVSYPDKKGSPPYLYMGNPHLTEIDIYLVRNGSIVWHKASGIYRPYDPSEFFTYGFIYDFQEEGDYYLKIHNDDTHRINFTPFQKEELLRFINLTSIVQGIYIGISVLVIIFGITQWIFTREKIYLYLAFATFAISLANTFRSGFLFTTVFYDMPYWSKIAAPFVVLTPFSMVLFFREFMQTKKLFPYIDKGLVAYLYLIPFTSFVNIIGVQEYIKVMYANNLAVSLFALSFGIYAIILKTRQGVVFFIACLVRQLGTSTHILTNLGIFTSTSISFLNQSSDIGAAVQMIIFTIAISRTNVRLRKEKEKIIQKQNINLENMVFERTIELQEQKKNLEETLHHLKQTQNQLVYSEKMNELGKLVAGIAHELNNPLSAIKASSETLSAISDHEIKILRKTKETLSTLSIDELTKLVDIISKDYDIGVVSSYTERKEKKKNLKTILSENQFDYDEDTIEKLLDVGIETPTQNDIDILGHKDKNIIDYIINQKNINLHLSIVKIAVDRAAKIISALKNFSRVSKLEEKRIFDLVESIETVLTIYQYKMKGKVSLKKTFLYNANVLGWPEEIVQVWTNIILNALQAMNDKGNLILMTQKKEDTMIEIRIRDNGPGIPIEIQKKVFDPFFTTKNPGEGSGLGLDLTKSIVEKHGGNIRLESEEGKTEFIINLPVIEYVEV</sequence>
<feature type="transmembrane region" description="Helical" evidence="4">
    <location>
        <begin position="163"/>
        <end position="182"/>
    </location>
</feature>
<keyword evidence="4" id="KW-0812">Transmembrane</keyword>
<feature type="transmembrane region" description="Helical" evidence="4">
    <location>
        <begin position="280"/>
        <end position="301"/>
    </location>
</feature>
<dbReference type="Pfam" id="PF00512">
    <property type="entry name" value="HisKA"/>
    <property type="match status" value="1"/>
</dbReference>
<dbReference type="InterPro" id="IPR003594">
    <property type="entry name" value="HATPase_dom"/>
</dbReference>
<organism evidence="6 7">
    <name type="scientific">Leptospira kobayashii</name>
    <dbReference type="NCBI Taxonomy" id="1917830"/>
    <lineage>
        <taxon>Bacteria</taxon>
        <taxon>Pseudomonadati</taxon>
        <taxon>Spirochaetota</taxon>
        <taxon>Spirochaetia</taxon>
        <taxon>Leptospirales</taxon>
        <taxon>Leptospiraceae</taxon>
        <taxon>Leptospira</taxon>
    </lineage>
</organism>
<dbReference type="InterPro" id="IPR005467">
    <property type="entry name" value="His_kinase_dom"/>
</dbReference>
<feature type="transmembrane region" description="Helical" evidence="4">
    <location>
        <begin position="223"/>
        <end position="243"/>
    </location>
</feature>
<dbReference type="SUPFAM" id="SSF55874">
    <property type="entry name" value="ATPase domain of HSP90 chaperone/DNA topoisomerase II/histidine kinase"/>
    <property type="match status" value="1"/>
</dbReference>
<accession>A0ABM7ULV8</accession>
<comment type="catalytic activity">
    <reaction evidence="1">
        <text>ATP + protein L-histidine = ADP + protein N-phospho-L-histidine.</text>
        <dbReference type="EC" id="2.7.13.3"/>
    </reaction>
</comment>
<feature type="domain" description="Histidine kinase" evidence="5">
    <location>
        <begin position="565"/>
        <end position="733"/>
    </location>
</feature>
<proteinExistence type="predicted"/>
<reference evidence="6 7" key="1">
    <citation type="submission" date="2021-08" db="EMBL/GenBank/DDBJ databases">
        <title>Complete genome sequence of Leptospira kobayashii strain E30.</title>
        <authorList>
            <person name="Nakao R."/>
            <person name="Nakamura S."/>
            <person name="Masuzawa T."/>
            <person name="Koizumi N."/>
        </authorList>
    </citation>
    <scope>NUCLEOTIDE SEQUENCE [LARGE SCALE GENOMIC DNA]</scope>
    <source>
        <strain evidence="6 7">E30</strain>
    </source>
</reference>